<feature type="domain" description="EGF-like" evidence="13">
    <location>
        <begin position="772"/>
        <end position="810"/>
    </location>
</feature>
<feature type="region of interest" description="Disordered" evidence="12">
    <location>
        <begin position="823"/>
        <end position="856"/>
    </location>
</feature>
<dbReference type="SMART" id="SM00179">
    <property type="entry name" value="EGF_CA"/>
    <property type="match status" value="13"/>
</dbReference>
<dbReference type="STRING" id="151549.A0A4C1TFT4"/>
<comment type="caution">
    <text evidence="14">The sequence shown here is derived from an EMBL/GenBank/DDBJ whole genome shotgun (WGS) entry which is preliminary data.</text>
</comment>
<dbReference type="Proteomes" id="UP000299102">
    <property type="component" value="Unassembled WGS sequence"/>
</dbReference>
<dbReference type="SUPFAM" id="SSF57196">
    <property type="entry name" value="EGF/Laminin"/>
    <property type="match status" value="2"/>
</dbReference>
<evidence type="ECO:0000256" key="10">
    <source>
        <dbReference type="ARBA" id="ARBA00023180"/>
    </source>
</evidence>
<reference evidence="14 15" key="1">
    <citation type="journal article" date="2019" name="Commun. Biol.">
        <title>The bagworm genome reveals a unique fibroin gene that provides high tensile strength.</title>
        <authorList>
            <person name="Kono N."/>
            <person name="Nakamura H."/>
            <person name="Ohtoshi R."/>
            <person name="Tomita M."/>
            <person name="Numata K."/>
            <person name="Arakawa K."/>
        </authorList>
    </citation>
    <scope>NUCLEOTIDE SEQUENCE [LARGE SCALE GENOMIC DNA]</scope>
</reference>
<dbReference type="Gene3D" id="2.10.25.10">
    <property type="entry name" value="Laminin"/>
    <property type="match status" value="13"/>
</dbReference>
<feature type="region of interest" description="Disordered" evidence="12">
    <location>
        <begin position="538"/>
        <end position="744"/>
    </location>
</feature>
<feature type="compositionally biased region" description="Low complexity" evidence="12">
    <location>
        <begin position="571"/>
        <end position="676"/>
    </location>
</feature>
<comment type="subcellular location">
    <subcellularLocation>
        <location evidence="1">Secreted</location>
        <location evidence="1">Extracellular space</location>
        <location evidence="1">Extracellular matrix</location>
    </subcellularLocation>
</comment>
<dbReference type="InterPro" id="IPR000152">
    <property type="entry name" value="EGF-type_Asp/Asn_hydroxyl_site"/>
</dbReference>
<evidence type="ECO:0000256" key="11">
    <source>
        <dbReference type="PROSITE-ProRule" id="PRU00076"/>
    </source>
</evidence>
<dbReference type="FunFam" id="2.10.25.10:FF:000014">
    <property type="entry name" value="Latent-transforming growth factor beta-binding protein 3"/>
    <property type="match status" value="2"/>
</dbReference>
<dbReference type="PROSITE" id="PS50026">
    <property type="entry name" value="EGF_3"/>
    <property type="match status" value="5"/>
</dbReference>
<dbReference type="SMART" id="SM00181">
    <property type="entry name" value="EGF"/>
    <property type="match status" value="9"/>
</dbReference>
<evidence type="ECO:0000313" key="15">
    <source>
        <dbReference type="Proteomes" id="UP000299102"/>
    </source>
</evidence>
<dbReference type="Pfam" id="PF12662">
    <property type="entry name" value="cEGF"/>
    <property type="match status" value="2"/>
</dbReference>
<dbReference type="Pfam" id="PF22914">
    <property type="entry name" value="Fibulin_C"/>
    <property type="match status" value="1"/>
</dbReference>
<keyword evidence="7" id="KW-0677">Repeat</keyword>
<evidence type="ECO:0000256" key="7">
    <source>
        <dbReference type="ARBA" id="ARBA00022737"/>
    </source>
</evidence>
<sequence length="1338" mass="146372">MKCVLVQNCCEECSFGRLTGESLGKEACGAAGEEDVSLSSILRREAFRKCCLKAANAVTTTVATTPETTTETSADPCKSDPCEQICQSENGEARCLCKAGFRLGQDETSCIDINECADSDANLCTDDSMVCHNTPGSYKCVPLKKRETRLSCPPGFKMNLQNKVCDDINECQLPRPPCPKYLCQNTIGAYKCAGKLGKPAAVEAPDAPAPPAGTTTTPAPRDDMCPPGFRAGPDDECVDIDECGEQSDDCQRLSQHCINTHGSFFCQDHVSKRCAPGFKVNSATGICEDIDECEESGELCKRNEVCVNLPGAYNCKSKISTLPRLASKKCQEGTRLRPGGTICEVPISSSKTSTNVARAHTFAISSKTASTLLAATSAAVRTASNWIPILALVQLTYQFYCRLCAAAVSLLLGRIGRWSERETDASQAERLGRSYLSIACSTLSLARSAQTERDNESCFFVRAAGVHRFIRRYHVKNKCIHPQYRQNIDECSMKLDTCAPGTHCLNVLGSYTCTREPVTAGNNLGPYEYEEYSDYGEEYNNDTSVTPVEPPTTPKPPPTTTVRRTSARRYPSTTPRIAAPTTSTRRPTTVTRPTTTNRPTTINKLITTTTTSIPTTSKPTTTSRPTTTSKPTTTSSPTTTSKPTTTSRPTTITKPPTASRPPTTNRLSTTSRSTTSRPRRPHRPETPANRPNTERPLNGTTDRRYQPPITNRPATTRTDSRPNYPPFVTNPESNTETTTDKESAVTETDKFNPNFLYCLDGFERDENNNCVDIDECRRNKYLCGSSEICKNFAGGYVCECAPGYQRDETGWCVPIATRTTPTTTSTTTMVATSSTTSTTTPAPRTPSPTTSVTYPDWNYSPPTPSRAHDIPPLLCELGYRLDVARQTCVDIDECASGRANCGADERCINVPGGYRCVCSKQRCLPASESYTPSYVIPPSTGNVQANVITVGSQYGQRGPKYLRPSYARVRNGAVMASCPWGYKLHEQRCQDIDECTTDSPVCGPDQRCENFNGGYSCQCPAGHRLDGDLCVDVNECEIAQPCSMNGQCINTVGSYRCECGHGFRNAPANDKVCVDIDECAERPGICQQGCINAWGGYRCTCTKGYRLHSDNRTCADIDECAEWSSRRGRLCVDRCVNVEGSFRCECPYGYRLSEDGRSCVDIDECEIGIAGCASGDPAVVCQNTRGSYHCHKITCPQGYRLEHKHRCVRIQRSCPYSDWQCMRRPGTYSYNFITFVSNLYLPSGSVDLFTMHGPSWSDSITHFELGLVGVQAPAQVTPADISCFEVRSSGSSCAVSLRCSLQGPQVAELELTMTLHRREQYAGSAVAKLVLIVSKYEF</sequence>
<keyword evidence="3" id="KW-0964">Secreted</keyword>
<dbReference type="InterPro" id="IPR001881">
    <property type="entry name" value="EGF-like_Ca-bd_dom"/>
</dbReference>
<feature type="compositionally biased region" description="Pro residues" evidence="12">
    <location>
        <begin position="548"/>
        <end position="559"/>
    </location>
</feature>
<evidence type="ECO:0000256" key="9">
    <source>
        <dbReference type="ARBA" id="ARBA00023157"/>
    </source>
</evidence>
<evidence type="ECO:0000259" key="13">
    <source>
        <dbReference type="PROSITE" id="PS50026"/>
    </source>
</evidence>
<keyword evidence="4" id="KW-0272">Extracellular matrix</keyword>
<gene>
    <name evidence="14" type="primary">EFEMP1</name>
    <name evidence="14" type="ORF">EVAR_6347_1</name>
</gene>
<accession>A0A4C1TFT4</accession>
<comment type="caution">
    <text evidence="11">Lacks conserved residue(s) required for the propagation of feature annotation.</text>
</comment>
<evidence type="ECO:0000313" key="14">
    <source>
        <dbReference type="EMBL" id="GBP12161.1"/>
    </source>
</evidence>
<dbReference type="FunFam" id="2.10.25.10:FF:000038">
    <property type="entry name" value="Fibrillin 2"/>
    <property type="match status" value="2"/>
</dbReference>
<dbReference type="InterPro" id="IPR026823">
    <property type="entry name" value="cEGF"/>
</dbReference>
<evidence type="ECO:0000256" key="3">
    <source>
        <dbReference type="ARBA" id="ARBA00022525"/>
    </source>
</evidence>
<proteinExistence type="inferred from homology"/>
<name>A0A4C1TFT4_EUMVA</name>
<dbReference type="PROSITE" id="PS01187">
    <property type="entry name" value="EGF_CA"/>
    <property type="match status" value="6"/>
</dbReference>
<evidence type="ECO:0000256" key="2">
    <source>
        <dbReference type="ARBA" id="ARBA00006127"/>
    </source>
</evidence>
<comment type="similarity">
    <text evidence="2">Belongs to the fibulin family.</text>
</comment>
<keyword evidence="10" id="KW-0325">Glycoprotein</keyword>
<feature type="compositionally biased region" description="Low complexity" evidence="12">
    <location>
        <begin position="823"/>
        <end position="853"/>
    </location>
</feature>
<dbReference type="InterPro" id="IPR009030">
    <property type="entry name" value="Growth_fac_rcpt_cys_sf"/>
</dbReference>
<dbReference type="InterPro" id="IPR000742">
    <property type="entry name" value="EGF"/>
</dbReference>
<dbReference type="CDD" id="cd00054">
    <property type="entry name" value="EGF_CA"/>
    <property type="match status" value="5"/>
</dbReference>
<feature type="compositionally biased region" description="Polar residues" evidence="12">
    <location>
        <begin position="708"/>
        <end position="717"/>
    </location>
</feature>
<dbReference type="PROSITE" id="PS00010">
    <property type="entry name" value="ASX_HYDROXYL"/>
    <property type="match status" value="5"/>
</dbReference>
<dbReference type="GO" id="GO:0005509">
    <property type="term" value="F:calcium ion binding"/>
    <property type="evidence" value="ECO:0007669"/>
    <property type="project" value="InterPro"/>
</dbReference>
<feature type="domain" description="EGF-like" evidence="13">
    <location>
        <begin position="991"/>
        <end position="1031"/>
    </location>
</feature>
<dbReference type="Pfam" id="PF07645">
    <property type="entry name" value="EGF_CA"/>
    <property type="match status" value="9"/>
</dbReference>
<dbReference type="SUPFAM" id="SSF57184">
    <property type="entry name" value="Growth factor receptor domain"/>
    <property type="match status" value="4"/>
</dbReference>
<protein>
    <submittedName>
        <fullName evidence="14">EGF-containing fibulin-like extracellular matrix protein 1</fullName>
    </submittedName>
</protein>
<evidence type="ECO:0000256" key="5">
    <source>
        <dbReference type="ARBA" id="ARBA00022536"/>
    </source>
</evidence>
<evidence type="ECO:0000256" key="4">
    <source>
        <dbReference type="ARBA" id="ARBA00022530"/>
    </source>
</evidence>
<dbReference type="InterPro" id="IPR049883">
    <property type="entry name" value="NOTCH1_EGF-like"/>
</dbReference>
<feature type="domain" description="EGF-like" evidence="13">
    <location>
        <begin position="890"/>
        <end position="924"/>
    </location>
</feature>
<feature type="domain" description="EGF-like" evidence="13">
    <location>
        <begin position="1075"/>
        <end position="1115"/>
    </location>
</feature>
<dbReference type="PANTHER" id="PTHR24050">
    <property type="entry name" value="PA14 DOMAIN-CONTAINING PROTEIN"/>
    <property type="match status" value="1"/>
</dbReference>
<feature type="region of interest" description="Disordered" evidence="12">
    <location>
        <begin position="203"/>
        <end position="224"/>
    </location>
</feature>
<dbReference type="InterPro" id="IPR052235">
    <property type="entry name" value="Nephronectin_domain"/>
</dbReference>
<keyword evidence="5 11" id="KW-0245">EGF-like domain</keyword>
<organism evidence="14 15">
    <name type="scientific">Eumeta variegata</name>
    <name type="common">Bagworm moth</name>
    <name type="synonym">Eumeta japonica</name>
    <dbReference type="NCBI Taxonomy" id="151549"/>
    <lineage>
        <taxon>Eukaryota</taxon>
        <taxon>Metazoa</taxon>
        <taxon>Ecdysozoa</taxon>
        <taxon>Arthropoda</taxon>
        <taxon>Hexapoda</taxon>
        <taxon>Insecta</taxon>
        <taxon>Pterygota</taxon>
        <taxon>Neoptera</taxon>
        <taxon>Endopterygota</taxon>
        <taxon>Lepidoptera</taxon>
        <taxon>Glossata</taxon>
        <taxon>Ditrysia</taxon>
        <taxon>Tineoidea</taxon>
        <taxon>Psychidae</taxon>
        <taxon>Oiketicinae</taxon>
        <taxon>Eumeta</taxon>
    </lineage>
</organism>
<evidence type="ECO:0000256" key="12">
    <source>
        <dbReference type="SAM" id="MobiDB-lite"/>
    </source>
</evidence>
<keyword evidence="8" id="KW-0106">Calcium</keyword>
<dbReference type="EMBL" id="BGZK01000050">
    <property type="protein sequence ID" value="GBP12161.1"/>
    <property type="molecule type" value="Genomic_DNA"/>
</dbReference>
<dbReference type="OrthoDB" id="10022113at2759"/>
<evidence type="ECO:0000256" key="6">
    <source>
        <dbReference type="ARBA" id="ARBA00022729"/>
    </source>
</evidence>
<dbReference type="InterPro" id="IPR055088">
    <property type="entry name" value="Fibulin_C"/>
</dbReference>
<feature type="compositionally biased region" description="Low complexity" evidence="12">
    <location>
        <begin position="203"/>
        <end position="219"/>
    </location>
</feature>
<dbReference type="InterPro" id="IPR018097">
    <property type="entry name" value="EGF_Ca-bd_CS"/>
</dbReference>
<keyword evidence="9" id="KW-1015">Disulfide bond</keyword>
<evidence type="ECO:0000256" key="1">
    <source>
        <dbReference type="ARBA" id="ARBA00004498"/>
    </source>
</evidence>
<dbReference type="PROSITE" id="PS01186">
    <property type="entry name" value="EGF_2"/>
    <property type="match status" value="2"/>
</dbReference>
<dbReference type="PANTHER" id="PTHR24050:SF28">
    <property type="entry name" value="UROMODULIN-LIKE"/>
    <property type="match status" value="1"/>
</dbReference>
<feature type="domain" description="EGF-like" evidence="13">
    <location>
        <begin position="1032"/>
        <end position="1069"/>
    </location>
</feature>
<evidence type="ECO:0000256" key="8">
    <source>
        <dbReference type="ARBA" id="ARBA00022837"/>
    </source>
</evidence>
<keyword evidence="15" id="KW-1185">Reference proteome</keyword>
<keyword evidence="6" id="KW-0732">Signal</keyword>